<evidence type="ECO:0008006" key="4">
    <source>
        <dbReference type="Google" id="ProtNLM"/>
    </source>
</evidence>
<dbReference type="SUPFAM" id="SSF53098">
    <property type="entry name" value="Ribonuclease H-like"/>
    <property type="match status" value="1"/>
</dbReference>
<dbReference type="EMBL" id="CMVM020000557">
    <property type="status" value="NOT_ANNOTATED_CDS"/>
    <property type="molecule type" value="Genomic_DNA"/>
</dbReference>
<feature type="chain" id="PRO_5035725441" description="Integrase catalytic domain-containing protein" evidence="1">
    <location>
        <begin position="27"/>
        <end position="113"/>
    </location>
</feature>
<organism evidence="2 3">
    <name type="scientific">Onchocerca volvulus</name>
    <dbReference type="NCBI Taxonomy" id="6282"/>
    <lineage>
        <taxon>Eukaryota</taxon>
        <taxon>Metazoa</taxon>
        <taxon>Ecdysozoa</taxon>
        <taxon>Nematoda</taxon>
        <taxon>Chromadorea</taxon>
        <taxon>Rhabditida</taxon>
        <taxon>Spirurina</taxon>
        <taxon>Spiruromorpha</taxon>
        <taxon>Filarioidea</taxon>
        <taxon>Onchocercidae</taxon>
        <taxon>Onchocerca</taxon>
    </lineage>
</organism>
<evidence type="ECO:0000256" key="1">
    <source>
        <dbReference type="SAM" id="SignalP"/>
    </source>
</evidence>
<keyword evidence="1" id="KW-0732">Signal</keyword>
<reference evidence="2" key="2">
    <citation type="submission" date="2022-06" db="UniProtKB">
        <authorList>
            <consortium name="EnsemblMetazoa"/>
        </authorList>
    </citation>
    <scope>IDENTIFICATION</scope>
</reference>
<evidence type="ECO:0000313" key="3">
    <source>
        <dbReference type="Proteomes" id="UP000024404"/>
    </source>
</evidence>
<dbReference type="InterPro" id="IPR036397">
    <property type="entry name" value="RNaseH_sf"/>
</dbReference>
<feature type="signal peptide" evidence="1">
    <location>
        <begin position="1"/>
        <end position="26"/>
    </location>
</feature>
<dbReference type="PANTHER" id="PTHR47331">
    <property type="entry name" value="PHD-TYPE DOMAIN-CONTAINING PROTEIN"/>
    <property type="match status" value="1"/>
</dbReference>
<protein>
    <recommendedName>
        <fullName evidence="4">Integrase catalytic domain-containing protein</fullName>
    </recommendedName>
</protein>
<dbReference type="Gene3D" id="3.30.420.10">
    <property type="entry name" value="Ribonuclease H-like superfamily/Ribonuclease H"/>
    <property type="match status" value="1"/>
</dbReference>
<proteinExistence type="predicted"/>
<dbReference type="GO" id="GO:0003676">
    <property type="term" value="F:nucleic acid binding"/>
    <property type="evidence" value="ECO:0007669"/>
    <property type="project" value="InterPro"/>
</dbReference>
<evidence type="ECO:0000313" key="2">
    <source>
        <dbReference type="EnsemblMetazoa" id="OVOC12618.1"/>
    </source>
</evidence>
<accession>A0A8R1XRU1</accession>
<reference evidence="3" key="1">
    <citation type="submission" date="2013-10" db="EMBL/GenBank/DDBJ databases">
        <title>Genome sequencing of Onchocerca volvulus.</title>
        <authorList>
            <person name="Cotton J."/>
            <person name="Tsai J."/>
            <person name="Stanley E."/>
            <person name="Tracey A."/>
            <person name="Holroyd N."/>
            <person name="Lustigman S."/>
            <person name="Berriman M."/>
        </authorList>
    </citation>
    <scope>NUCLEOTIDE SEQUENCE</scope>
</reference>
<dbReference type="PANTHER" id="PTHR47331:SF2">
    <property type="match status" value="1"/>
</dbReference>
<dbReference type="Proteomes" id="UP000024404">
    <property type="component" value="Unassembled WGS sequence"/>
</dbReference>
<keyword evidence="3" id="KW-1185">Reference proteome</keyword>
<sequence>MWVKNGTVSKRWVALFTCLATRAVYMEVMKNISAEAFIQVFRGFVSRRRRPDFVLSDNAKNFEGEFTTLVTEKFLVNERPLVDYKRDGEQIFYERDNICWFLDSVLDLLNREK</sequence>
<name>A0A8R1XRU1_ONCVO</name>
<dbReference type="AlphaFoldDB" id="A0A8R1XRU1"/>
<dbReference type="EnsemblMetazoa" id="OVOC12618.1">
    <property type="protein sequence ID" value="OVOC12618.1"/>
    <property type="gene ID" value="WBGene00249427"/>
</dbReference>
<dbReference type="InterPro" id="IPR012337">
    <property type="entry name" value="RNaseH-like_sf"/>
</dbReference>